<feature type="transmembrane region" description="Helical" evidence="7">
    <location>
        <begin position="50"/>
        <end position="67"/>
    </location>
</feature>
<dbReference type="GO" id="GO:0005886">
    <property type="term" value="C:plasma membrane"/>
    <property type="evidence" value="ECO:0007669"/>
    <property type="project" value="UniProtKB-SubCell"/>
</dbReference>
<evidence type="ECO:0000256" key="3">
    <source>
        <dbReference type="ARBA" id="ARBA00022475"/>
    </source>
</evidence>
<evidence type="ECO:0000256" key="7">
    <source>
        <dbReference type="RuleBase" id="RU369079"/>
    </source>
</evidence>
<evidence type="ECO:0000256" key="6">
    <source>
        <dbReference type="ARBA" id="ARBA00023136"/>
    </source>
</evidence>
<dbReference type="InterPro" id="IPR055348">
    <property type="entry name" value="DctQ"/>
</dbReference>
<dbReference type="Proteomes" id="UP000186559">
    <property type="component" value="Chromosome"/>
</dbReference>
<accession>A0A1U7DA36</accession>
<reference evidence="9 10" key="1">
    <citation type="submission" date="2016-03" db="EMBL/GenBank/DDBJ databases">
        <title>Deep-sea bacteria in the southern Pacific.</title>
        <authorList>
            <person name="Tang K."/>
        </authorList>
    </citation>
    <scope>NUCLEOTIDE SEQUENCE [LARGE SCALE GENOMIC DNA]</scope>
    <source>
        <strain evidence="9 10">JLT2016</strain>
    </source>
</reference>
<name>A0A1U7DA36_9RHOB</name>
<dbReference type="Pfam" id="PF04290">
    <property type="entry name" value="DctQ"/>
    <property type="match status" value="1"/>
</dbReference>
<dbReference type="EMBL" id="CP014796">
    <property type="protein sequence ID" value="APX24972.1"/>
    <property type="molecule type" value="Genomic_DNA"/>
</dbReference>
<evidence type="ECO:0000256" key="5">
    <source>
        <dbReference type="ARBA" id="ARBA00022989"/>
    </source>
</evidence>
<keyword evidence="4 7" id="KW-0812">Transmembrane</keyword>
<sequence>MIRNPLEWVSEALVTVTTIPVLAMMVHVTLDVVLKYTVNTPIQGTLEVTAYYYMVAIVVLPMGFVELTRQSIAVELFYQMMSPRMQVAVVGFVLLLSAIGYGGVAWISWPDAIKAFERKEIVMGAVRVYIWPARFLLPCAMMLAAAVCLMLFARLLFKPRARAELTAVHTADIDHGAD</sequence>
<comment type="subunit">
    <text evidence="7">The complex comprises the extracytoplasmic solute receptor protein and the two transmembrane proteins.</text>
</comment>
<comment type="function">
    <text evidence="7">Part of the tripartite ATP-independent periplasmic (TRAP) transport system.</text>
</comment>
<dbReference type="STRING" id="1229727.Ga0080559_TMP4176"/>
<evidence type="ECO:0000256" key="4">
    <source>
        <dbReference type="ARBA" id="ARBA00022692"/>
    </source>
</evidence>
<evidence type="ECO:0000256" key="1">
    <source>
        <dbReference type="ARBA" id="ARBA00004651"/>
    </source>
</evidence>
<evidence type="ECO:0000256" key="2">
    <source>
        <dbReference type="ARBA" id="ARBA00022448"/>
    </source>
</evidence>
<feature type="transmembrane region" description="Helical" evidence="7">
    <location>
        <begin position="87"/>
        <end position="109"/>
    </location>
</feature>
<feature type="transmembrane region" description="Helical" evidence="7">
    <location>
        <begin position="129"/>
        <end position="152"/>
    </location>
</feature>
<dbReference type="GO" id="GO:0022857">
    <property type="term" value="F:transmembrane transporter activity"/>
    <property type="evidence" value="ECO:0007669"/>
    <property type="project" value="UniProtKB-UniRule"/>
</dbReference>
<keyword evidence="10" id="KW-1185">Reference proteome</keyword>
<keyword evidence="3" id="KW-1003">Cell membrane</keyword>
<keyword evidence="2 7" id="KW-0813">Transport</keyword>
<comment type="similarity">
    <text evidence="7">Belongs to the TRAP transporter small permease family.</text>
</comment>
<protein>
    <recommendedName>
        <fullName evidence="7">TRAP transporter small permease protein</fullName>
    </recommendedName>
</protein>
<feature type="domain" description="Tripartite ATP-independent periplasmic transporters DctQ component" evidence="8">
    <location>
        <begin position="24"/>
        <end position="156"/>
    </location>
</feature>
<gene>
    <name evidence="9" type="ORF">Ga0080559_TMP4176</name>
</gene>
<keyword evidence="5 7" id="KW-1133">Transmembrane helix</keyword>
<evidence type="ECO:0000313" key="9">
    <source>
        <dbReference type="EMBL" id="APX24972.1"/>
    </source>
</evidence>
<dbReference type="KEGG" id="tpro:Ga0080559_TMP4176"/>
<feature type="transmembrane region" description="Helical" evidence="7">
    <location>
        <begin position="12"/>
        <end position="30"/>
    </location>
</feature>
<dbReference type="AlphaFoldDB" id="A0A1U7DA36"/>
<evidence type="ECO:0000313" key="10">
    <source>
        <dbReference type="Proteomes" id="UP000186559"/>
    </source>
</evidence>
<evidence type="ECO:0000259" key="8">
    <source>
        <dbReference type="Pfam" id="PF04290"/>
    </source>
</evidence>
<comment type="subcellular location">
    <subcellularLocation>
        <location evidence="7">Cell inner membrane</location>
        <topology evidence="7">Multi-pass membrane protein</topology>
    </subcellularLocation>
    <subcellularLocation>
        <location evidence="1">Cell membrane</location>
        <topology evidence="1">Multi-pass membrane protein</topology>
    </subcellularLocation>
</comment>
<keyword evidence="6 7" id="KW-0472">Membrane</keyword>
<keyword evidence="7" id="KW-0997">Cell inner membrane</keyword>
<proteinExistence type="inferred from homology"/>
<dbReference type="RefSeq" id="WP_076624671.1">
    <property type="nucleotide sequence ID" value="NZ_BMEW01000001.1"/>
</dbReference>
<organism evidence="9 10">
    <name type="scientific">Salipiger profundus</name>
    <dbReference type="NCBI Taxonomy" id="1229727"/>
    <lineage>
        <taxon>Bacteria</taxon>
        <taxon>Pseudomonadati</taxon>
        <taxon>Pseudomonadota</taxon>
        <taxon>Alphaproteobacteria</taxon>
        <taxon>Rhodobacterales</taxon>
        <taxon>Roseobacteraceae</taxon>
        <taxon>Salipiger</taxon>
    </lineage>
</organism>